<dbReference type="InterPro" id="IPR000477">
    <property type="entry name" value="RT_dom"/>
</dbReference>
<evidence type="ECO:0000313" key="3">
    <source>
        <dbReference type="Proteomes" id="UP001151760"/>
    </source>
</evidence>
<dbReference type="CDD" id="cd01647">
    <property type="entry name" value="RT_LTR"/>
    <property type="match status" value="1"/>
</dbReference>
<reference evidence="2" key="1">
    <citation type="journal article" date="2022" name="Int. J. Mol. Sci.">
        <title>Draft Genome of Tanacetum Coccineum: Genomic Comparison of Closely Related Tanacetum-Family Plants.</title>
        <authorList>
            <person name="Yamashiro T."/>
            <person name="Shiraishi A."/>
            <person name="Nakayama K."/>
            <person name="Satake H."/>
        </authorList>
    </citation>
    <scope>NUCLEOTIDE SEQUENCE</scope>
</reference>
<keyword evidence="2" id="KW-0548">Nucleotidyltransferase</keyword>
<proteinExistence type="predicted"/>
<evidence type="ECO:0000313" key="2">
    <source>
        <dbReference type="EMBL" id="GJU00119.1"/>
    </source>
</evidence>
<dbReference type="Pfam" id="PF24626">
    <property type="entry name" value="SH3_Tf2-1"/>
    <property type="match status" value="1"/>
</dbReference>
<keyword evidence="2" id="KW-0808">Transferase</keyword>
<dbReference type="PANTHER" id="PTHR24559:SF427">
    <property type="entry name" value="RNA-DIRECTED DNA POLYMERASE"/>
    <property type="match status" value="1"/>
</dbReference>
<dbReference type="InterPro" id="IPR053134">
    <property type="entry name" value="RNA-dir_DNA_polymerase"/>
</dbReference>
<dbReference type="InterPro" id="IPR043128">
    <property type="entry name" value="Rev_trsase/Diguanyl_cyclase"/>
</dbReference>
<dbReference type="Gene3D" id="3.30.70.270">
    <property type="match status" value="1"/>
</dbReference>
<comment type="caution">
    <text evidence="2">The sequence shown here is derived from an EMBL/GenBank/DDBJ whole genome shotgun (WGS) entry which is preliminary data.</text>
</comment>
<feature type="domain" description="Reverse transcriptase" evidence="1">
    <location>
        <begin position="1"/>
        <end position="82"/>
    </location>
</feature>
<sequence length="314" mass="36361">MPFGLTNAPAVFMDLMNRVCKPYLDKFIIMFIDNILIYSKSKEEHEVHLKVMLELLKKEQLFDKLSKCEIRLQEVYFFGQVVNNSGFHMDPSKIEVVKNWKVPKTPTKIRLFLGLTKEVKYEKEKLGVEFLSDYDCEIRYHPGKANIVVRALSRKERVKPGCLRAMAMTIQSRVKRMILTAQSKAFKKENKPAERLHGLDQQMESKEDGSCTLWTNYGIHWLIGPELVQETTDKVVSIKEKLKAMRDCLKSYTSNRIKPLELRIGPVAYKLSLPEELSEVHNTFHVSNLKKCLADANLHVPLEEIKIEKTPSFC</sequence>
<keyword evidence="2" id="KW-0695">RNA-directed DNA polymerase</keyword>
<dbReference type="Proteomes" id="UP001151760">
    <property type="component" value="Unassembled WGS sequence"/>
</dbReference>
<dbReference type="EMBL" id="BQNB010020833">
    <property type="protein sequence ID" value="GJU00119.1"/>
    <property type="molecule type" value="Genomic_DNA"/>
</dbReference>
<dbReference type="PROSITE" id="PS50878">
    <property type="entry name" value="RT_POL"/>
    <property type="match status" value="1"/>
</dbReference>
<dbReference type="Pfam" id="PF00078">
    <property type="entry name" value="RVT_1"/>
    <property type="match status" value="1"/>
</dbReference>
<reference evidence="2" key="2">
    <citation type="submission" date="2022-01" db="EMBL/GenBank/DDBJ databases">
        <authorList>
            <person name="Yamashiro T."/>
            <person name="Shiraishi A."/>
            <person name="Satake H."/>
            <person name="Nakayama K."/>
        </authorList>
    </citation>
    <scope>NUCLEOTIDE SEQUENCE</scope>
</reference>
<dbReference type="SUPFAM" id="SSF56672">
    <property type="entry name" value="DNA/RNA polymerases"/>
    <property type="match status" value="1"/>
</dbReference>
<dbReference type="InterPro" id="IPR056924">
    <property type="entry name" value="SH3_Tf2-1"/>
</dbReference>
<accession>A0ABQ5ILD5</accession>
<gene>
    <name evidence="2" type="ORF">Tco_1110457</name>
</gene>
<name>A0ABQ5ILD5_9ASTR</name>
<protein>
    <submittedName>
        <fullName evidence="2">Reverse transcriptase domain-containing protein</fullName>
    </submittedName>
</protein>
<dbReference type="GO" id="GO:0003964">
    <property type="term" value="F:RNA-directed DNA polymerase activity"/>
    <property type="evidence" value="ECO:0007669"/>
    <property type="project" value="UniProtKB-KW"/>
</dbReference>
<evidence type="ECO:0000259" key="1">
    <source>
        <dbReference type="PROSITE" id="PS50878"/>
    </source>
</evidence>
<keyword evidence="3" id="KW-1185">Reference proteome</keyword>
<dbReference type="InterPro" id="IPR043502">
    <property type="entry name" value="DNA/RNA_pol_sf"/>
</dbReference>
<organism evidence="2 3">
    <name type="scientific">Tanacetum coccineum</name>
    <dbReference type="NCBI Taxonomy" id="301880"/>
    <lineage>
        <taxon>Eukaryota</taxon>
        <taxon>Viridiplantae</taxon>
        <taxon>Streptophyta</taxon>
        <taxon>Embryophyta</taxon>
        <taxon>Tracheophyta</taxon>
        <taxon>Spermatophyta</taxon>
        <taxon>Magnoliopsida</taxon>
        <taxon>eudicotyledons</taxon>
        <taxon>Gunneridae</taxon>
        <taxon>Pentapetalae</taxon>
        <taxon>asterids</taxon>
        <taxon>campanulids</taxon>
        <taxon>Asterales</taxon>
        <taxon>Asteraceae</taxon>
        <taxon>Asteroideae</taxon>
        <taxon>Anthemideae</taxon>
        <taxon>Anthemidinae</taxon>
        <taxon>Tanacetum</taxon>
    </lineage>
</organism>
<dbReference type="PANTHER" id="PTHR24559">
    <property type="entry name" value="TRANSPOSON TY3-I GAG-POL POLYPROTEIN"/>
    <property type="match status" value="1"/>
</dbReference>